<gene>
    <name evidence="2" type="ORF">OLC1_LOCUS17769</name>
</gene>
<dbReference type="SUPFAM" id="SSF50249">
    <property type="entry name" value="Nucleic acid-binding proteins"/>
    <property type="match status" value="2"/>
</dbReference>
<dbReference type="Gene3D" id="2.40.50.140">
    <property type="entry name" value="Nucleic acid-binding proteins"/>
    <property type="match status" value="2"/>
</dbReference>
<dbReference type="PANTHER" id="PTHR47165:SF4">
    <property type="entry name" value="OS03G0429900 PROTEIN"/>
    <property type="match status" value="1"/>
</dbReference>
<dbReference type="EMBL" id="OX459123">
    <property type="protein sequence ID" value="CAI9110015.1"/>
    <property type="molecule type" value="Genomic_DNA"/>
</dbReference>
<dbReference type="CDD" id="cd04480">
    <property type="entry name" value="RPA1_DBD_A_like"/>
    <property type="match status" value="1"/>
</dbReference>
<dbReference type="PANTHER" id="PTHR47165">
    <property type="entry name" value="OS03G0429900 PROTEIN"/>
    <property type="match status" value="1"/>
</dbReference>
<dbReference type="Pfam" id="PF02721">
    <property type="entry name" value="DUF223"/>
    <property type="match status" value="1"/>
</dbReference>
<accession>A0AAV1DQ56</accession>
<dbReference type="Proteomes" id="UP001161247">
    <property type="component" value="Chromosome 6"/>
</dbReference>
<name>A0AAV1DQ56_OLDCO</name>
<evidence type="ECO:0000313" key="2">
    <source>
        <dbReference type="EMBL" id="CAI9110015.1"/>
    </source>
</evidence>
<protein>
    <submittedName>
        <fullName evidence="2">OLC1v1009972C1</fullName>
    </submittedName>
</protein>
<feature type="domain" description="Replication protein A 70 kDa DNA-binding subunit B/D first OB fold" evidence="1">
    <location>
        <begin position="2"/>
        <end position="80"/>
    </location>
</feature>
<dbReference type="AlphaFoldDB" id="A0AAV1DQ56"/>
<dbReference type="InterPro" id="IPR012340">
    <property type="entry name" value="NA-bd_OB-fold"/>
</dbReference>
<sequence length="239" mass="27636">MYMKADQKEIKSLEFIFIDAQGRKIQATIPKSFMDRFINYFKEGCVRQIAYFDHALNIVGGYRCSKHEYKIVFEPNTIVDTVDAVVDLDIPNHVFEFTPFAEISNFIANFDFFFDVIGHVIGVSEAIIDGEKKRISVELEDERADRLKITLWNGNADAISAMMADHPLMPVVLIVQYVKCKKWNSRASVTTNMYNGRIFLNDMSMPAISDYKMRLEDVEDKEDTFGYNFRFSYRCSQGS</sequence>
<keyword evidence="3" id="KW-1185">Reference proteome</keyword>
<evidence type="ECO:0000313" key="3">
    <source>
        <dbReference type="Proteomes" id="UP001161247"/>
    </source>
</evidence>
<dbReference type="InterPro" id="IPR003871">
    <property type="entry name" value="RFA1B/D_OB_1st"/>
</dbReference>
<reference evidence="2" key="1">
    <citation type="submission" date="2023-03" db="EMBL/GenBank/DDBJ databases">
        <authorList>
            <person name="Julca I."/>
        </authorList>
    </citation>
    <scope>NUCLEOTIDE SEQUENCE</scope>
</reference>
<proteinExistence type="predicted"/>
<organism evidence="2 3">
    <name type="scientific">Oldenlandia corymbosa var. corymbosa</name>
    <dbReference type="NCBI Taxonomy" id="529605"/>
    <lineage>
        <taxon>Eukaryota</taxon>
        <taxon>Viridiplantae</taxon>
        <taxon>Streptophyta</taxon>
        <taxon>Embryophyta</taxon>
        <taxon>Tracheophyta</taxon>
        <taxon>Spermatophyta</taxon>
        <taxon>Magnoliopsida</taxon>
        <taxon>eudicotyledons</taxon>
        <taxon>Gunneridae</taxon>
        <taxon>Pentapetalae</taxon>
        <taxon>asterids</taxon>
        <taxon>lamiids</taxon>
        <taxon>Gentianales</taxon>
        <taxon>Rubiaceae</taxon>
        <taxon>Rubioideae</taxon>
        <taxon>Spermacoceae</taxon>
        <taxon>Hedyotis-Oldenlandia complex</taxon>
        <taxon>Oldenlandia</taxon>
    </lineage>
</organism>
<evidence type="ECO:0000259" key="1">
    <source>
        <dbReference type="Pfam" id="PF02721"/>
    </source>
</evidence>